<evidence type="ECO:0000256" key="3">
    <source>
        <dbReference type="ARBA" id="ARBA00012293"/>
    </source>
</evidence>
<dbReference type="PANTHER" id="PTHR47990">
    <property type="entry name" value="2-OXOGLUTARATE (2OG) AND FE(II)-DEPENDENT OXYGENASE SUPERFAMILY PROTEIN-RELATED"/>
    <property type="match status" value="1"/>
</dbReference>
<evidence type="ECO:0000256" key="9">
    <source>
        <dbReference type="ARBA" id="ARBA00047725"/>
    </source>
</evidence>
<protein>
    <recommendedName>
        <fullName evidence="5">2-oxoglutarate-dependent ethylene/succinate-forming enzyme</fullName>
        <ecNumber evidence="4">1.13.12.19</ecNumber>
        <ecNumber evidence="3">1.14.20.7</ecNumber>
    </recommendedName>
    <alternativeName>
        <fullName evidence="7">2-oxoglutarate dioxygenase (ethylene-forming)</fullName>
    </alternativeName>
    <alternativeName>
        <fullName evidence="8">2-oxoglutarate/L-arginine monooxygenase/decarboxylase (succinate-forming)</fullName>
    </alternativeName>
</protein>
<dbReference type="EC" id="1.14.20.7" evidence="3"/>
<dbReference type="PRINTS" id="PR00682">
    <property type="entry name" value="IPNSYNTHASE"/>
</dbReference>
<keyword evidence="14" id="KW-1185">Reference proteome</keyword>
<dbReference type="Proteomes" id="UP000319555">
    <property type="component" value="Unassembled WGS sequence"/>
</dbReference>
<evidence type="ECO:0000256" key="7">
    <source>
        <dbReference type="ARBA" id="ARBA00031011"/>
    </source>
</evidence>
<reference evidence="13 14" key="1">
    <citation type="submission" date="2017-05" db="EMBL/GenBank/DDBJ databases">
        <authorList>
            <person name="Varghese N."/>
            <person name="Submissions S."/>
        </authorList>
    </citation>
    <scope>NUCLEOTIDE SEQUENCE [LARGE SCALE GENOMIC DNA]</scope>
    <source>
        <strain evidence="13 14">DSM 28009</strain>
    </source>
</reference>
<keyword evidence="6" id="KW-0266">Ethylene biosynthesis</keyword>
<dbReference type="OrthoDB" id="21825at2"/>
<proteinExistence type="inferred from homology"/>
<sequence length="304" mass="33554">MIEHLDLEKLDRCDTAELAKLTRAVGEVGFLTVSNTGISASRVERVISAYHAFFRLPEAEKRRVDMAVTGSNRGWGASRSEQVDPAANPDFKEVFDCGYELAETNRYFGKNLSVYAPNQWPETVPEFRSIIETYYGDACSVAKRVLRAISVALGKDANSFDTAFDTPMALLRGNYYPQRPVSAGEKDFGIGAHTDYGCLTLLATDGRAGLEVQMPDQSWAQVQAQPGTFIINFGEMLEFWTAGAVKATLHRVIGGSAERLSVPLFFNPSYDTNVAPPHSENVIQAGEHLTRRFNETYVHLQAAS</sequence>
<dbReference type="GO" id="GO:0009693">
    <property type="term" value="P:ethylene biosynthetic process"/>
    <property type="evidence" value="ECO:0007669"/>
    <property type="project" value="UniProtKB-KW"/>
</dbReference>
<dbReference type="InterPro" id="IPR050231">
    <property type="entry name" value="Iron_ascorbate_oxido_reductase"/>
</dbReference>
<comment type="catalytic activity">
    <reaction evidence="10">
        <text>L-arginine + 2-oxoglutarate + O2 = guanidine + L-glutamate 5-semialdehyde + succinate + CO2</text>
        <dbReference type="Rhea" id="RHEA:31535"/>
        <dbReference type="ChEBI" id="CHEBI:15379"/>
        <dbReference type="ChEBI" id="CHEBI:16526"/>
        <dbReference type="ChEBI" id="CHEBI:16810"/>
        <dbReference type="ChEBI" id="CHEBI:30031"/>
        <dbReference type="ChEBI" id="CHEBI:30087"/>
        <dbReference type="ChEBI" id="CHEBI:32682"/>
        <dbReference type="ChEBI" id="CHEBI:58066"/>
        <dbReference type="EC" id="1.14.20.7"/>
    </reaction>
</comment>
<dbReference type="EC" id="1.13.12.19" evidence="4"/>
<name>A0A521BCJ1_9RHOB</name>
<keyword evidence="11" id="KW-0479">Metal-binding</keyword>
<comment type="catalytic activity">
    <reaction evidence="9">
        <text>2-oxoglutarate + O2 + 2 H(+) = ethene + 3 CO2 + H2O</text>
        <dbReference type="Rhea" id="RHEA:31523"/>
        <dbReference type="ChEBI" id="CHEBI:15377"/>
        <dbReference type="ChEBI" id="CHEBI:15378"/>
        <dbReference type="ChEBI" id="CHEBI:15379"/>
        <dbReference type="ChEBI" id="CHEBI:16526"/>
        <dbReference type="ChEBI" id="CHEBI:16810"/>
        <dbReference type="ChEBI" id="CHEBI:18153"/>
        <dbReference type="EC" id="1.13.12.19"/>
    </reaction>
</comment>
<comment type="similarity">
    <text evidence="11">Belongs to the iron/ascorbate-dependent oxidoreductase family.</text>
</comment>
<evidence type="ECO:0000259" key="12">
    <source>
        <dbReference type="PROSITE" id="PS51471"/>
    </source>
</evidence>
<keyword evidence="11" id="KW-0560">Oxidoreductase</keyword>
<dbReference type="AlphaFoldDB" id="A0A521BCJ1"/>
<gene>
    <name evidence="13" type="ORF">SAMN06265380_101713</name>
</gene>
<dbReference type="Pfam" id="PF14226">
    <property type="entry name" value="DIOX_N"/>
    <property type="match status" value="1"/>
</dbReference>
<dbReference type="InterPro" id="IPR026992">
    <property type="entry name" value="DIOX_N"/>
</dbReference>
<dbReference type="InterPro" id="IPR044861">
    <property type="entry name" value="IPNS-like_FE2OG_OXY"/>
</dbReference>
<dbReference type="InterPro" id="IPR027443">
    <property type="entry name" value="IPNS-like_sf"/>
</dbReference>
<evidence type="ECO:0000313" key="14">
    <source>
        <dbReference type="Proteomes" id="UP000319555"/>
    </source>
</evidence>
<dbReference type="InterPro" id="IPR005123">
    <property type="entry name" value="Oxoglu/Fe-dep_dioxygenase_dom"/>
</dbReference>
<dbReference type="SUPFAM" id="SSF51197">
    <property type="entry name" value="Clavaminate synthase-like"/>
    <property type="match status" value="1"/>
</dbReference>
<organism evidence="13 14">
    <name type="scientific">Ruegeria faecimaris</name>
    <dbReference type="NCBI Taxonomy" id="686389"/>
    <lineage>
        <taxon>Bacteria</taxon>
        <taxon>Pseudomonadati</taxon>
        <taxon>Pseudomonadota</taxon>
        <taxon>Alphaproteobacteria</taxon>
        <taxon>Rhodobacterales</taxon>
        <taxon>Roseobacteraceae</taxon>
        <taxon>Ruegeria</taxon>
    </lineage>
</organism>
<evidence type="ECO:0000256" key="1">
    <source>
        <dbReference type="ARBA" id="ARBA00001954"/>
    </source>
</evidence>
<evidence type="ECO:0000256" key="2">
    <source>
        <dbReference type="ARBA" id="ARBA00004767"/>
    </source>
</evidence>
<dbReference type="Gene3D" id="2.60.120.330">
    <property type="entry name" value="B-lactam Antibiotic, Isopenicillin N Synthase, Chain"/>
    <property type="match status" value="1"/>
</dbReference>
<keyword evidence="11" id="KW-0408">Iron</keyword>
<evidence type="ECO:0000256" key="4">
    <source>
        <dbReference type="ARBA" id="ARBA00012531"/>
    </source>
</evidence>
<dbReference type="PROSITE" id="PS51471">
    <property type="entry name" value="FE2OG_OXY"/>
    <property type="match status" value="1"/>
</dbReference>
<evidence type="ECO:0000256" key="11">
    <source>
        <dbReference type="RuleBase" id="RU003682"/>
    </source>
</evidence>
<feature type="domain" description="Fe2OG dioxygenase" evidence="12">
    <location>
        <begin position="166"/>
        <end position="268"/>
    </location>
</feature>
<dbReference type="GO" id="GO:0102276">
    <property type="term" value="F:2-oxoglutarate oxygenase/decarboxylase (ethylene-forming) activity"/>
    <property type="evidence" value="ECO:0007669"/>
    <property type="project" value="UniProtKB-EC"/>
</dbReference>
<evidence type="ECO:0000256" key="6">
    <source>
        <dbReference type="ARBA" id="ARBA00022666"/>
    </source>
</evidence>
<accession>A0A521BCJ1</accession>
<dbReference type="Pfam" id="PF03171">
    <property type="entry name" value="2OG-FeII_Oxy"/>
    <property type="match status" value="1"/>
</dbReference>
<evidence type="ECO:0000256" key="10">
    <source>
        <dbReference type="ARBA" id="ARBA00049359"/>
    </source>
</evidence>
<dbReference type="GO" id="GO:0046872">
    <property type="term" value="F:metal ion binding"/>
    <property type="evidence" value="ECO:0007669"/>
    <property type="project" value="UniProtKB-KW"/>
</dbReference>
<dbReference type="EMBL" id="FXTE01000001">
    <property type="protein sequence ID" value="SMO44460.1"/>
    <property type="molecule type" value="Genomic_DNA"/>
</dbReference>
<evidence type="ECO:0000313" key="13">
    <source>
        <dbReference type="EMBL" id="SMO44460.1"/>
    </source>
</evidence>
<comment type="cofactor">
    <cofactor evidence="1">
        <name>Fe(2+)</name>
        <dbReference type="ChEBI" id="CHEBI:29033"/>
    </cofactor>
</comment>
<evidence type="ECO:0000256" key="8">
    <source>
        <dbReference type="ARBA" id="ARBA00031282"/>
    </source>
</evidence>
<comment type="pathway">
    <text evidence="2">Alkene biosynthesis; ethylene biosynthesis via 2-oxoglutarate.</text>
</comment>
<evidence type="ECO:0000256" key="5">
    <source>
        <dbReference type="ARBA" id="ARBA00019045"/>
    </source>
</evidence>